<feature type="transmembrane region" description="Helical" evidence="2">
    <location>
        <begin position="142"/>
        <end position="163"/>
    </location>
</feature>
<reference evidence="4 5" key="1">
    <citation type="submission" date="2019-06" db="EMBL/GenBank/DDBJ databases">
        <title>Sequencing the genomes of 1000 actinobacteria strains.</title>
        <authorList>
            <person name="Klenk H.-P."/>
        </authorList>
    </citation>
    <scope>NUCLEOTIDE SEQUENCE [LARGE SCALE GENOMIC DNA]</scope>
    <source>
        <strain evidence="4 5">DSM 18082</strain>
    </source>
</reference>
<evidence type="ECO:0000313" key="5">
    <source>
        <dbReference type="Proteomes" id="UP000319514"/>
    </source>
</evidence>
<evidence type="ECO:0000256" key="2">
    <source>
        <dbReference type="SAM" id="Phobius"/>
    </source>
</evidence>
<dbReference type="Proteomes" id="UP000319514">
    <property type="component" value="Unassembled WGS sequence"/>
</dbReference>
<proteinExistence type="predicted"/>
<dbReference type="EMBL" id="VFOQ01000001">
    <property type="protein sequence ID" value="TQL60020.1"/>
    <property type="molecule type" value="Genomic_DNA"/>
</dbReference>
<keyword evidence="5" id="KW-1185">Reference proteome</keyword>
<evidence type="ECO:0000259" key="3">
    <source>
        <dbReference type="Pfam" id="PF07885"/>
    </source>
</evidence>
<sequence>MSRPVRLGSGGSRRLLAGALLRSLAVATAVFVLYFTAPLNGSRVSLTLWVVVLLAAVAALLVWQVRCILRSPHPRLRAVEAVGTTLPLFLAICAATHFLIELANPGNYSQSMTRMDALYFVVTVFATVGFGDITPVSETARIVTTLQMVGDLVFVGVIARVLVGAVQEGLRRQGRAPAGDTGLPLAEEPAPEDGGEPHGPGDRTAG</sequence>
<dbReference type="InterPro" id="IPR013099">
    <property type="entry name" value="K_chnl_dom"/>
</dbReference>
<dbReference type="Gene3D" id="1.10.287.70">
    <property type="match status" value="1"/>
</dbReference>
<feature type="compositionally biased region" description="Basic and acidic residues" evidence="1">
    <location>
        <begin position="195"/>
        <end position="206"/>
    </location>
</feature>
<keyword evidence="2" id="KW-0812">Transmembrane</keyword>
<organism evidence="4 5">
    <name type="scientific">Oryzihumus leptocrescens</name>
    <dbReference type="NCBI Taxonomy" id="297536"/>
    <lineage>
        <taxon>Bacteria</taxon>
        <taxon>Bacillati</taxon>
        <taxon>Actinomycetota</taxon>
        <taxon>Actinomycetes</taxon>
        <taxon>Micrococcales</taxon>
        <taxon>Intrasporangiaceae</taxon>
        <taxon>Oryzihumus</taxon>
    </lineage>
</organism>
<evidence type="ECO:0000313" key="4">
    <source>
        <dbReference type="EMBL" id="TQL60020.1"/>
    </source>
</evidence>
<keyword evidence="2" id="KW-0472">Membrane</keyword>
<comment type="caution">
    <text evidence="4">The sequence shown here is derived from an EMBL/GenBank/DDBJ whole genome shotgun (WGS) entry which is preliminary data.</text>
</comment>
<feature type="transmembrane region" description="Helical" evidence="2">
    <location>
        <begin position="117"/>
        <end position="136"/>
    </location>
</feature>
<dbReference type="Pfam" id="PF07885">
    <property type="entry name" value="Ion_trans_2"/>
    <property type="match status" value="1"/>
</dbReference>
<dbReference type="RefSeq" id="WP_221632463.1">
    <property type="nucleotide sequence ID" value="NZ_BAAAKX010000005.1"/>
</dbReference>
<feature type="region of interest" description="Disordered" evidence="1">
    <location>
        <begin position="173"/>
        <end position="206"/>
    </location>
</feature>
<feature type="transmembrane region" description="Helical" evidence="2">
    <location>
        <begin position="46"/>
        <end position="65"/>
    </location>
</feature>
<evidence type="ECO:0000256" key="1">
    <source>
        <dbReference type="SAM" id="MobiDB-lite"/>
    </source>
</evidence>
<dbReference type="AlphaFoldDB" id="A0A542ZIN5"/>
<keyword evidence="2" id="KW-1133">Transmembrane helix</keyword>
<feature type="transmembrane region" description="Helical" evidence="2">
    <location>
        <begin position="15"/>
        <end position="34"/>
    </location>
</feature>
<name>A0A542ZIN5_9MICO</name>
<gene>
    <name evidence="4" type="ORF">FB474_1395</name>
</gene>
<dbReference type="SUPFAM" id="SSF81324">
    <property type="entry name" value="Voltage-gated potassium channels"/>
    <property type="match status" value="1"/>
</dbReference>
<protein>
    <submittedName>
        <fullName evidence="4">Ion channel</fullName>
    </submittedName>
</protein>
<accession>A0A542ZIN5</accession>
<feature type="transmembrane region" description="Helical" evidence="2">
    <location>
        <begin position="85"/>
        <end position="105"/>
    </location>
</feature>
<feature type="domain" description="Potassium channel" evidence="3">
    <location>
        <begin position="91"/>
        <end position="167"/>
    </location>
</feature>